<dbReference type="AlphaFoldDB" id="A0A6A6YZE8"/>
<keyword evidence="2" id="KW-1133">Transmembrane helix</keyword>
<reference evidence="3 5" key="1">
    <citation type="journal article" date="2020" name="Stud. Mycol.">
        <title>101 Dothideomycetes genomes: a test case for predicting lifestyles and emergence of pathogens.</title>
        <authorList>
            <person name="Haridas S."/>
            <person name="Albert R."/>
            <person name="Binder M."/>
            <person name="Bloem J."/>
            <person name="Labutti K."/>
            <person name="Salamov A."/>
            <person name="Andreopoulos B."/>
            <person name="Baker S."/>
            <person name="Barry K."/>
            <person name="Bills G."/>
            <person name="Bluhm B."/>
            <person name="Cannon C."/>
            <person name="Castanera R."/>
            <person name="Culley D."/>
            <person name="Daum C."/>
            <person name="Ezra D."/>
            <person name="Gonzalez J."/>
            <person name="Henrissat B."/>
            <person name="Kuo A."/>
            <person name="Liang C."/>
            <person name="Lipzen A."/>
            <person name="Lutzoni F."/>
            <person name="Magnuson J."/>
            <person name="Mondo S."/>
            <person name="Nolan M."/>
            <person name="Ohm R."/>
            <person name="Pangilinan J."/>
            <person name="Park H.-J."/>
            <person name="Ramirez L."/>
            <person name="Alfaro M."/>
            <person name="Sun H."/>
            <person name="Tritt A."/>
            <person name="Yoshinaga Y."/>
            <person name="Zwiers L.-H."/>
            <person name="Turgeon B."/>
            <person name="Goodwin S."/>
            <person name="Spatafora J."/>
            <person name="Crous P."/>
            <person name="Grigoriev I."/>
        </authorList>
    </citation>
    <scope>NUCLEOTIDE SEQUENCE</scope>
    <source>
        <strain evidence="3 5">CBS 304.34</strain>
    </source>
</reference>
<feature type="compositionally biased region" description="Basic and acidic residues" evidence="1">
    <location>
        <begin position="161"/>
        <end position="178"/>
    </location>
</feature>
<proteinExistence type="predicted"/>
<organism evidence="3">
    <name type="scientific">Mytilinidion resinicola</name>
    <dbReference type="NCBI Taxonomy" id="574789"/>
    <lineage>
        <taxon>Eukaryota</taxon>
        <taxon>Fungi</taxon>
        <taxon>Dikarya</taxon>
        <taxon>Ascomycota</taxon>
        <taxon>Pezizomycotina</taxon>
        <taxon>Dothideomycetes</taxon>
        <taxon>Pleosporomycetidae</taxon>
        <taxon>Mytilinidiales</taxon>
        <taxon>Mytilinidiaceae</taxon>
        <taxon>Mytilinidion</taxon>
    </lineage>
</organism>
<gene>
    <name evidence="3 5" type="ORF">BDZ99DRAFT_412079</name>
</gene>
<dbReference type="InterPro" id="IPR012349">
    <property type="entry name" value="Split_barrel_FMN-bd"/>
</dbReference>
<dbReference type="PANTHER" id="PTHR39336">
    <property type="entry name" value="PYRIDOXAMINE PHOSPHATE OXIDASE FAMILY PROTEIN (AFU_ORTHOLOGUE AFUA_6G11440)"/>
    <property type="match status" value="1"/>
</dbReference>
<protein>
    <recommendedName>
        <fullName evidence="6">Pyridoxamine phosphate oxidase family protein</fullName>
    </recommendedName>
</protein>
<evidence type="ECO:0000313" key="4">
    <source>
        <dbReference type="Proteomes" id="UP000504636"/>
    </source>
</evidence>
<reference evidence="5" key="3">
    <citation type="submission" date="2025-04" db="UniProtKB">
        <authorList>
            <consortium name="RefSeq"/>
        </authorList>
    </citation>
    <scope>IDENTIFICATION</scope>
    <source>
        <strain evidence="5">CBS 304.34</strain>
    </source>
</reference>
<dbReference type="Proteomes" id="UP000504636">
    <property type="component" value="Unplaced"/>
</dbReference>
<evidence type="ECO:0000256" key="2">
    <source>
        <dbReference type="SAM" id="Phobius"/>
    </source>
</evidence>
<evidence type="ECO:0000313" key="5">
    <source>
        <dbReference type="RefSeq" id="XP_033580348.1"/>
    </source>
</evidence>
<dbReference type="Gene3D" id="2.30.110.10">
    <property type="entry name" value="Electron Transport, Fmn-binding Protein, Chain A"/>
    <property type="match status" value="1"/>
</dbReference>
<dbReference type="PANTHER" id="PTHR39336:SF1">
    <property type="entry name" value="PYRIDOXAMINE PHOSPHATE OXIDASE FAMILY PROTEIN (AFU_ORTHOLOGUE AFUA_6G11440)"/>
    <property type="match status" value="1"/>
</dbReference>
<keyword evidence="2" id="KW-0472">Membrane</keyword>
<evidence type="ECO:0008006" key="6">
    <source>
        <dbReference type="Google" id="ProtNLM"/>
    </source>
</evidence>
<dbReference type="EMBL" id="MU003696">
    <property type="protein sequence ID" value="KAF2813384.1"/>
    <property type="molecule type" value="Genomic_DNA"/>
</dbReference>
<feature type="region of interest" description="Disordered" evidence="1">
    <location>
        <begin position="149"/>
        <end position="178"/>
    </location>
</feature>
<keyword evidence="2" id="KW-0812">Transmembrane</keyword>
<reference evidence="5" key="2">
    <citation type="submission" date="2020-04" db="EMBL/GenBank/DDBJ databases">
        <authorList>
            <consortium name="NCBI Genome Project"/>
        </authorList>
    </citation>
    <scope>NUCLEOTIDE SEQUENCE</scope>
    <source>
        <strain evidence="5">CBS 304.34</strain>
    </source>
</reference>
<evidence type="ECO:0000256" key="1">
    <source>
        <dbReference type="SAM" id="MobiDB-lite"/>
    </source>
</evidence>
<sequence>MVKFYPSINSDHAEFMLKQPLFYVASAPYAGKHVNLSPKGQPSRSFAVLGQNSVAYVDATGSGCETIAHVYENGRVTVMFCSFGVSPKIMRLFCRGTVVELGDERFGPLAAQMGKLVSLPGARAIILLDVYKLQTSCGFGVPLIRGSKSTTTPWESEAEEDGQKTHDEEKRVGSAHGFSDRRTMDKWATAMNEKRALLGYQKNSNFQSLDGLPGLRTARRARGQWILLDDTKARVRRLMRQWDAMIAGTLIMVLVMVVLSNSGILVVEVRV</sequence>
<dbReference type="OrthoDB" id="539398at2759"/>
<evidence type="ECO:0000313" key="3">
    <source>
        <dbReference type="EMBL" id="KAF2813384.1"/>
    </source>
</evidence>
<dbReference type="RefSeq" id="XP_033580348.1">
    <property type="nucleotide sequence ID" value="XM_033716643.1"/>
</dbReference>
<accession>A0A6A6YZE8</accession>
<feature type="transmembrane region" description="Helical" evidence="2">
    <location>
        <begin position="244"/>
        <end position="267"/>
    </location>
</feature>
<name>A0A6A6YZE8_9PEZI</name>
<keyword evidence="4" id="KW-1185">Reference proteome</keyword>
<dbReference type="GeneID" id="54457536"/>